<dbReference type="OrthoDB" id="5372553at2759"/>
<dbReference type="STRING" id="1450537.A0A395IBF9"/>
<dbReference type="EMBL" id="KZ824269">
    <property type="protein sequence ID" value="RAL16463.1"/>
    <property type="molecule type" value="Genomic_DNA"/>
</dbReference>
<dbReference type="AlphaFoldDB" id="A0A395IBF9"/>
<feature type="region of interest" description="Disordered" evidence="1">
    <location>
        <begin position="242"/>
        <end position="364"/>
    </location>
</feature>
<evidence type="ECO:0000313" key="2">
    <source>
        <dbReference type="EMBL" id="RAL16463.1"/>
    </source>
</evidence>
<feature type="region of interest" description="Disordered" evidence="1">
    <location>
        <begin position="113"/>
        <end position="205"/>
    </location>
</feature>
<feature type="compositionally biased region" description="Low complexity" evidence="1">
    <location>
        <begin position="620"/>
        <end position="631"/>
    </location>
</feature>
<feature type="compositionally biased region" description="Gly residues" evidence="1">
    <location>
        <begin position="117"/>
        <end position="127"/>
    </location>
</feature>
<evidence type="ECO:0000256" key="1">
    <source>
        <dbReference type="SAM" id="MobiDB-lite"/>
    </source>
</evidence>
<feature type="compositionally biased region" description="Low complexity" evidence="1">
    <location>
        <begin position="468"/>
        <end position="477"/>
    </location>
</feature>
<feature type="region of interest" description="Disordered" evidence="1">
    <location>
        <begin position="720"/>
        <end position="794"/>
    </location>
</feature>
<feature type="compositionally biased region" description="Polar residues" evidence="1">
    <location>
        <begin position="644"/>
        <end position="654"/>
    </location>
</feature>
<feature type="compositionally biased region" description="Polar residues" evidence="1">
    <location>
        <begin position="298"/>
        <end position="307"/>
    </location>
</feature>
<feature type="compositionally biased region" description="Basic and acidic residues" evidence="1">
    <location>
        <begin position="341"/>
        <end position="354"/>
    </location>
</feature>
<feature type="compositionally biased region" description="Polar residues" evidence="1">
    <location>
        <begin position="242"/>
        <end position="269"/>
    </location>
</feature>
<organism evidence="2 3">
    <name type="scientific">Aspergillus homomorphus (strain CBS 101889)</name>
    <dbReference type="NCBI Taxonomy" id="1450537"/>
    <lineage>
        <taxon>Eukaryota</taxon>
        <taxon>Fungi</taxon>
        <taxon>Dikarya</taxon>
        <taxon>Ascomycota</taxon>
        <taxon>Pezizomycotina</taxon>
        <taxon>Eurotiomycetes</taxon>
        <taxon>Eurotiomycetidae</taxon>
        <taxon>Eurotiales</taxon>
        <taxon>Aspergillaceae</taxon>
        <taxon>Aspergillus</taxon>
        <taxon>Aspergillus subgen. Circumdati</taxon>
    </lineage>
</organism>
<keyword evidence="3" id="KW-1185">Reference proteome</keyword>
<feature type="compositionally biased region" description="Polar residues" evidence="1">
    <location>
        <begin position="181"/>
        <end position="196"/>
    </location>
</feature>
<name>A0A395IBF9_ASPHC</name>
<dbReference type="VEuPathDB" id="FungiDB:BO97DRAFT_410847"/>
<protein>
    <submittedName>
        <fullName evidence="2">Uncharacterized protein</fullName>
    </submittedName>
</protein>
<proteinExistence type="predicted"/>
<feature type="region of interest" description="Disordered" evidence="1">
    <location>
        <begin position="376"/>
        <end position="437"/>
    </location>
</feature>
<dbReference type="RefSeq" id="XP_025555617.1">
    <property type="nucleotide sequence ID" value="XM_025696153.1"/>
</dbReference>
<feature type="region of interest" description="Disordered" evidence="1">
    <location>
        <begin position="619"/>
        <end position="699"/>
    </location>
</feature>
<accession>A0A395IBF9</accession>
<reference evidence="2 3" key="1">
    <citation type="submission" date="2018-02" db="EMBL/GenBank/DDBJ databases">
        <title>The genomes of Aspergillus section Nigri reveals drivers in fungal speciation.</title>
        <authorList>
            <consortium name="DOE Joint Genome Institute"/>
            <person name="Vesth T.C."/>
            <person name="Nybo J."/>
            <person name="Theobald S."/>
            <person name="Brandl J."/>
            <person name="Frisvad J.C."/>
            <person name="Nielsen K.F."/>
            <person name="Lyhne E.K."/>
            <person name="Kogle M.E."/>
            <person name="Kuo A."/>
            <person name="Riley R."/>
            <person name="Clum A."/>
            <person name="Nolan M."/>
            <person name="Lipzen A."/>
            <person name="Salamov A."/>
            <person name="Henrissat B."/>
            <person name="Wiebenga A."/>
            <person name="De vries R.P."/>
            <person name="Grigoriev I.V."/>
            <person name="Mortensen U.H."/>
            <person name="Andersen M.R."/>
            <person name="Baker S.E."/>
        </authorList>
    </citation>
    <scope>NUCLEOTIDE SEQUENCE [LARGE SCALE GENOMIC DNA]</scope>
    <source>
        <strain evidence="2 3">CBS 101889</strain>
    </source>
</reference>
<dbReference type="Proteomes" id="UP000248961">
    <property type="component" value="Unassembled WGS sequence"/>
</dbReference>
<feature type="compositionally biased region" description="Polar residues" evidence="1">
    <location>
        <begin position="727"/>
        <end position="755"/>
    </location>
</feature>
<gene>
    <name evidence="2" type="ORF">BO97DRAFT_410847</name>
</gene>
<dbReference type="GeneID" id="37200442"/>
<evidence type="ECO:0000313" key="3">
    <source>
        <dbReference type="Proteomes" id="UP000248961"/>
    </source>
</evidence>
<sequence length="794" mass="84598">MNTDTSERLKRLQMDDLGTARREYISTKDDMRHANLDINVGLEDIEAIRESNVPGTQAQFMAEKNKTRLAAWANVYKTIGDTDDLENLDQMLKGQTHRFGLSNAMSLKRLTTTRGGMSRGRGGGVAGTRGRQRKPGVSDVDSRSLGQVGVWRTGNHASNAQPRAMGANRMQSCEAPAVPTSVVTAHQVSLDSQKPKSGQKTKVRRPIVVEISTPEDFMAAVHNVVGGANNAIMNTAVARAVTNNDSSGSSQPPPSANKNNPSQASSRATQPAYRADDGPNQRPASITRNVAQALPRKSPTSQVQAPQALSRKPSLSEPDAVREASKRTLPTAKTTSQVVPLKRDVGPDSKRPDLTGKQNSTNKAISASEIVAKLPPARSEPKPDTLAITTPKEASHASTSVLQDKEEMKASPPAAGGVLVDFSAPTPPEGGLGEQDSTATAIMSPSYLLLQGLDFRQSSKRSSGQHDSSCSEASSTSTKFPNTERALFSKGTSTAENSIDTDKLAGDDEIEKLCDHLKSISLSDEGRQWLTEHLDHLVRGITGRKEFDSKHQPYREGAEHHKAHNQMPLEASLVLTNIPSNAATGAKSPLTPLAHESQIKSPVSQTRLKVDAPIFYPKKSQTSAVSTASQANTEQIRRGPPPSTSLANTGQAHSTPPPVRISGAHLFGDHLLPGRSGNPFTPLAQNDLPPSRGGTRRPLNASALSAQPVSVFQDLQVPSFTGRFGPSTPTSTPGKRKSTTPSLSQTDANSASPALQKSMHAPKTSENKSPAALAPPKGLESSKYAMPASDKPLR</sequence>
<feature type="region of interest" description="Disordered" evidence="1">
    <location>
        <begin position="458"/>
        <end position="483"/>
    </location>
</feature>